<feature type="domain" description="Major facilitator superfamily (MFS) profile" evidence="10">
    <location>
        <begin position="95"/>
        <end position="552"/>
    </location>
</feature>
<dbReference type="InterPro" id="IPR003663">
    <property type="entry name" value="Sugar/inositol_transpt"/>
</dbReference>
<keyword evidence="3" id="KW-0813">Transport</keyword>
<evidence type="ECO:0000256" key="2">
    <source>
        <dbReference type="ARBA" id="ARBA00010992"/>
    </source>
</evidence>
<dbReference type="SUPFAM" id="SSF103473">
    <property type="entry name" value="MFS general substrate transporter"/>
    <property type="match status" value="1"/>
</dbReference>
<dbReference type="SUPFAM" id="SSF48264">
    <property type="entry name" value="Cytochrome P450"/>
    <property type="match status" value="1"/>
</dbReference>
<evidence type="ECO:0000256" key="6">
    <source>
        <dbReference type="ARBA" id="ARBA00023136"/>
    </source>
</evidence>
<evidence type="ECO:0000313" key="11">
    <source>
        <dbReference type="EMBL" id="PIA93238.1"/>
    </source>
</evidence>
<dbReference type="OrthoDB" id="6339427at2759"/>
<dbReference type="FunFam" id="1.20.1250.20:FF:000073">
    <property type="entry name" value="MFS myo-inositol transporter, putative"/>
    <property type="match status" value="1"/>
</dbReference>
<accession>A0A2G5HL28</accession>
<dbReference type="Proteomes" id="UP001302367">
    <property type="component" value="Chromosome 4"/>
</dbReference>
<dbReference type="NCBIfam" id="TIGR00879">
    <property type="entry name" value="SP"/>
    <property type="match status" value="1"/>
</dbReference>
<evidence type="ECO:0000256" key="9">
    <source>
        <dbReference type="SAM" id="Phobius"/>
    </source>
</evidence>
<dbReference type="InterPro" id="IPR020846">
    <property type="entry name" value="MFS_dom"/>
</dbReference>
<comment type="catalytic activity">
    <reaction evidence="7">
        <text>myo-inositol(out) + H(+)(out) = myo-inositol(in) + H(+)(in)</text>
        <dbReference type="Rhea" id="RHEA:60364"/>
        <dbReference type="ChEBI" id="CHEBI:15378"/>
        <dbReference type="ChEBI" id="CHEBI:17268"/>
    </reaction>
</comment>
<dbReference type="GO" id="GO:0020037">
    <property type="term" value="F:heme binding"/>
    <property type="evidence" value="ECO:0007669"/>
    <property type="project" value="InterPro"/>
</dbReference>
<keyword evidence="14" id="KW-1185">Reference proteome</keyword>
<keyword evidence="6 9" id="KW-0472">Membrane</keyword>
<keyword evidence="5 9" id="KW-1133">Transmembrane helix</keyword>
<feature type="transmembrane region" description="Helical" evidence="9">
    <location>
        <begin position="222"/>
        <end position="245"/>
    </location>
</feature>
<dbReference type="InterPro" id="IPR036259">
    <property type="entry name" value="MFS_trans_sf"/>
</dbReference>
<dbReference type="GO" id="GO:0016020">
    <property type="term" value="C:membrane"/>
    <property type="evidence" value="ECO:0007669"/>
    <property type="project" value="UniProtKB-SubCell"/>
</dbReference>
<feature type="region of interest" description="Disordered" evidence="8">
    <location>
        <begin position="1"/>
        <end position="35"/>
    </location>
</feature>
<dbReference type="PROSITE" id="PS00216">
    <property type="entry name" value="SUGAR_TRANSPORT_1"/>
    <property type="match status" value="2"/>
</dbReference>
<dbReference type="Gene3D" id="1.10.630.10">
    <property type="entry name" value="Cytochrome P450"/>
    <property type="match status" value="1"/>
</dbReference>
<name>A0A2G5HL28_CERBT</name>
<organism evidence="11 13">
    <name type="scientific">Cercospora beticola</name>
    <name type="common">Sugarbeet leaf spot fungus</name>
    <dbReference type="NCBI Taxonomy" id="122368"/>
    <lineage>
        <taxon>Eukaryota</taxon>
        <taxon>Fungi</taxon>
        <taxon>Dikarya</taxon>
        <taxon>Ascomycota</taxon>
        <taxon>Pezizomycotina</taxon>
        <taxon>Dothideomycetes</taxon>
        <taxon>Dothideomycetidae</taxon>
        <taxon>Mycosphaerellales</taxon>
        <taxon>Mycosphaerellaceae</taxon>
        <taxon>Cercospora</taxon>
    </lineage>
</organism>
<dbReference type="GO" id="GO:0005506">
    <property type="term" value="F:iron ion binding"/>
    <property type="evidence" value="ECO:0007669"/>
    <property type="project" value="InterPro"/>
</dbReference>
<feature type="transmembrane region" description="Helical" evidence="9">
    <location>
        <begin position="136"/>
        <end position="156"/>
    </location>
</feature>
<evidence type="ECO:0000313" key="14">
    <source>
        <dbReference type="Proteomes" id="UP001302367"/>
    </source>
</evidence>
<feature type="transmembrane region" description="Helical" evidence="9">
    <location>
        <begin position="193"/>
        <end position="210"/>
    </location>
</feature>
<keyword evidence="4 9" id="KW-0812">Transmembrane</keyword>
<sequence>MPADVAAGKPFRNDASPPSPWPAVPPSSLNLTRSPTTATADLDESIELGDMRHDHIDADANQPLISGPGDAPHLISSRQPVKVTLRNAGPVIRFLTLSAGISGLLFGFDTGVISSTLVSIGTDLSNRPLTTTDKSIVTAITSLFALLSAPSTGFFADRYGRKSVILVPAMLFALGAVIQALATYVWIMAAGRALVGAAVGVASGAVPLYITELAPAELRGRLVTIQSLFITGGQVVAYLIGWGFAAFPHGWRYMVGVGAVPALLQLVLLFWMPETPRWLLQTGEDHRARQVLQDVYATLPASDRDIVVQHVLTSIQAEIQAEDKAMQGFSTSSNDSNRFRDATNELIMVPANRRALIIACMLQALQQLCGFNSLMYFSATIFAMVGFTSPIGTSLSVALTNFIFTIVAFAFIDSVGRRKILLWTIPFMVLGLVACSFSFEFIPTNDSETAVAAQTGSASWSIVLLFSLIGYVAAYATGLGVVPWQQSELFPLRVRSVGSGASTAVNWSSNFIIGMTFLPMMNFLGASITFASYAMICAFGWVMIWKIYPETAGLELEGISELLHDGWGVEDSMRDIKLNMPKRPRIPLRENGPIFNTRVNLNLTLFTQPTHSLATHVMDSFLVHELSTKIMLKLGFATTGEARLPNSPELCLALRLDTMLWKMAALNTLIGLIVAVGCTVLYSILGNKKRPGLPPGPKGLPLLGNLRDLPRPGEREYEVWTKHKELYGPISSLHILGQTIIVINSADLAMELLEKRATVSYTRPSMVFAGEMCGWNKIMMFQAPRRLRAYRRHFHNVIGSQSSLVKFMPLLETEVKRFLVRVLENPNDLLQHVRTEAGAVILKLTYGYDIEPHKQDPLIKLAEDAMDQFSHAAAPGAWIVDLIPAFKYVPDWMPGSGFKRTARLWQKTFLKLGNVPMRFAQRQMKAGHREPSFVSSVYEKSDGRMTAEEEDIATWSAASMYAGGADTSPPCNSSYQQQVPTANEDIPGVANIPQMNDEGADQPPALQHLAHALQHDYECLYAADPLDDDMHARLQAVAETVRREDEQAWDDSWAVGVEKDRRRSMARLMAVAEDARVAREVSDAFDYQRTKREGGQGRGARRL</sequence>
<dbReference type="InterPro" id="IPR005828">
    <property type="entry name" value="MFS_sugar_transport-like"/>
</dbReference>
<dbReference type="PANTHER" id="PTHR48020">
    <property type="entry name" value="PROTON MYO-INOSITOL COTRANSPORTER"/>
    <property type="match status" value="1"/>
</dbReference>
<dbReference type="InterPro" id="IPR001128">
    <property type="entry name" value="Cyt_P450"/>
</dbReference>
<evidence type="ECO:0000313" key="13">
    <source>
        <dbReference type="Proteomes" id="UP000230605"/>
    </source>
</evidence>
<dbReference type="GO" id="GO:0016705">
    <property type="term" value="F:oxidoreductase activity, acting on paired donors, with incorporation or reduction of molecular oxygen"/>
    <property type="evidence" value="ECO:0007669"/>
    <property type="project" value="InterPro"/>
</dbReference>
<proteinExistence type="inferred from homology"/>
<feature type="transmembrane region" description="Helical" evidence="9">
    <location>
        <begin position="356"/>
        <end position="385"/>
    </location>
</feature>
<evidence type="ECO:0000256" key="4">
    <source>
        <dbReference type="ARBA" id="ARBA00022692"/>
    </source>
</evidence>
<gene>
    <name evidence="11" type="ORF">CB0940_04537</name>
    <name evidence="12" type="ORF">RHO25_006418</name>
</gene>
<dbReference type="InterPro" id="IPR005829">
    <property type="entry name" value="Sugar_transporter_CS"/>
</dbReference>
<dbReference type="InterPro" id="IPR050814">
    <property type="entry name" value="Myo-inositol_Transporter"/>
</dbReference>
<evidence type="ECO:0000256" key="8">
    <source>
        <dbReference type="SAM" id="MobiDB-lite"/>
    </source>
</evidence>
<dbReference type="EMBL" id="CP134187">
    <property type="protein sequence ID" value="WPB01786.1"/>
    <property type="molecule type" value="Genomic_DNA"/>
</dbReference>
<feature type="transmembrane region" description="Helical" evidence="9">
    <location>
        <begin position="420"/>
        <end position="439"/>
    </location>
</feature>
<evidence type="ECO:0000256" key="1">
    <source>
        <dbReference type="ARBA" id="ARBA00004141"/>
    </source>
</evidence>
<dbReference type="Gene3D" id="1.20.1250.20">
    <property type="entry name" value="MFS general substrate transporter like domains"/>
    <property type="match status" value="1"/>
</dbReference>
<dbReference type="GO" id="GO:1904679">
    <property type="term" value="P:myo-inositol import across plasma membrane"/>
    <property type="evidence" value="ECO:0007669"/>
    <property type="project" value="TreeGrafter"/>
</dbReference>
<comment type="similarity">
    <text evidence="2">Belongs to the major facilitator superfamily. Sugar transporter (TC 2.A.1.1) family.</text>
</comment>
<dbReference type="InterPro" id="IPR036396">
    <property type="entry name" value="Cyt_P450_sf"/>
</dbReference>
<feature type="transmembrane region" description="Helical" evidence="9">
    <location>
        <begin position="94"/>
        <end position="116"/>
    </location>
</feature>
<dbReference type="PRINTS" id="PR00171">
    <property type="entry name" value="SUGRTRNSPORT"/>
</dbReference>
<evidence type="ECO:0000256" key="5">
    <source>
        <dbReference type="ARBA" id="ARBA00022989"/>
    </source>
</evidence>
<dbReference type="PROSITE" id="PS00217">
    <property type="entry name" value="SUGAR_TRANSPORT_2"/>
    <property type="match status" value="1"/>
</dbReference>
<evidence type="ECO:0000256" key="3">
    <source>
        <dbReference type="ARBA" id="ARBA00022448"/>
    </source>
</evidence>
<feature type="transmembrane region" description="Helical" evidence="9">
    <location>
        <begin position="163"/>
        <end position="187"/>
    </location>
</feature>
<dbReference type="GO" id="GO:0005366">
    <property type="term" value="F:myo-inositol:proton symporter activity"/>
    <property type="evidence" value="ECO:0007669"/>
    <property type="project" value="TreeGrafter"/>
</dbReference>
<dbReference type="AlphaFoldDB" id="A0A2G5HL28"/>
<reference evidence="12 14" key="2">
    <citation type="submission" date="2023-09" db="EMBL/GenBank/DDBJ databases">
        <title>Complete-Gapless Cercospora beticola genome.</title>
        <authorList>
            <person name="Wyatt N.A."/>
            <person name="Spanner R.E."/>
            <person name="Bolton M.D."/>
        </authorList>
    </citation>
    <scope>NUCLEOTIDE SEQUENCE [LARGE SCALE GENOMIC DNA]</scope>
    <source>
        <strain evidence="12">Cb09-40</strain>
    </source>
</reference>
<evidence type="ECO:0000313" key="12">
    <source>
        <dbReference type="EMBL" id="WPB01786.1"/>
    </source>
</evidence>
<feature type="transmembrane region" description="Helical" evidence="9">
    <location>
        <begin position="523"/>
        <end position="544"/>
    </location>
</feature>
<feature type="transmembrane region" description="Helical" evidence="9">
    <location>
        <begin position="459"/>
        <end position="484"/>
    </location>
</feature>
<feature type="transmembrane region" description="Helical" evidence="9">
    <location>
        <begin position="664"/>
        <end position="685"/>
    </location>
</feature>
<dbReference type="Pfam" id="PF00067">
    <property type="entry name" value="p450"/>
    <property type="match status" value="1"/>
</dbReference>
<feature type="transmembrane region" description="Helical" evidence="9">
    <location>
        <begin position="496"/>
        <end position="517"/>
    </location>
</feature>
<dbReference type="GO" id="GO:0004497">
    <property type="term" value="F:monooxygenase activity"/>
    <property type="evidence" value="ECO:0007669"/>
    <property type="project" value="InterPro"/>
</dbReference>
<protein>
    <submittedName>
        <fullName evidence="11">Myo-inositol transporter 1</fullName>
    </submittedName>
</protein>
<feature type="transmembrane region" description="Helical" evidence="9">
    <location>
        <begin position="251"/>
        <end position="271"/>
    </location>
</feature>
<dbReference type="EMBL" id="LKMD01000105">
    <property type="protein sequence ID" value="PIA93238.1"/>
    <property type="molecule type" value="Genomic_DNA"/>
</dbReference>
<dbReference type="PANTHER" id="PTHR48020:SF12">
    <property type="entry name" value="PROTON MYO-INOSITOL COTRANSPORTER"/>
    <property type="match status" value="1"/>
</dbReference>
<feature type="transmembrane region" description="Helical" evidence="9">
    <location>
        <begin position="391"/>
        <end position="413"/>
    </location>
</feature>
<evidence type="ECO:0000259" key="10">
    <source>
        <dbReference type="PROSITE" id="PS50850"/>
    </source>
</evidence>
<dbReference type="Proteomes" id="UP000230605">
    <property type="component" value="Chromosome 4"/>
</dbReference>
<reference evidence="11 13" key="1">
    <citation type="submission" date="2015-10" db="EMBL/GenBank/DDBJ databases">
        <title>The cercosporin biosynthetic gene cluster was horizontally transferred to several fungal lineages and shown to be expanded in Cercospora beticola based on microsynteny with recipient genomes.</title>
        <authorList>
            <person name="De Jonge R."/>
            <person name="Ebert M.K."/>
            <person name="Suttle J.C."/>
            <person name="Jurick Ii W.M."/>
            <person name="Secor G.A."/>
            <person name="Thomma B.P."/>
            <person name="Van De Peer Y."/>
            <person name="Bolton M.D."/>
        </authorList>
    </citation>
    <scope>NUCLEOTIDE SEQUENCE [LARGE SCALE GENOMIC DNA]</scope>
    <source>
        <strain evidence="11 13">09-40</strain>
    </source>
</reference>
<dbReference type="Pfam" id="PF00083">
    <property type="entry name" value="Sugar_tr"/>
    <property type="match status" value="1"/>
</dbReference>
<dbReference type="PROSITE" id="PS50850">
    <property type="entry name" value="MFS"/>
    <property type="match status" value="1"/>
</dbReference>
<evidence type="ECO:0000256" key="7">
    <source>
        <dbReference type="ARBA" id="ARBA00049119"/>
    </source>
</evidence>
<comment type="subcellular location">
    <subcellularLocation>
        <location evidence="1">Membrane</location>
        <topology evidence="1">Multi-pass membrane protein</topology>
    </subcellularLocation>
</comment>